<accession>A0A9E7J8F6</accession>
<dbReference type="AlphaFoldDB" id="A0A9E7J8F6"/>
<evidence type="ECO:0000313" key="2">
    <source>
        <dbReference type="EMBL" id="URD71878.1"/>
    </source>
</evidence>
<sequence length="63" mass="7355">MVSCVADSASTAMLRKLVLLRYMYSFFFHFDNIFWILVFFNKEVCLDDVCLIGTYDGLLENQS</sequence>
<gene>
    <name evidence="2" type="ORF">MUK42_08468</name>
</gene>
<protein>
    <submittedName>
        <fullName evidence="2">Uncharacterized protein</fullName>
    </submittedName>
</protein>
<dbReference type="Proteomes" id="UP001055439">
    <property type="component" value="Chromosome 1"/>
</dbReference>
<dbReference type="EMBL" id="CP097502">
    <property type="protein sequence ID" value="URD71878.1"/>
    <property type="molecule type" value="Genomic_DNA"/>
</dbReference>
<proteinExistence type="predicted"/>
<keyword evidence="1" id="KW-0812">Transmembrane</keyword>
<organism evidence="2 3">
    <name type="scientific">Musa troglodytarum</name>
    <name type="common">fe'i banana</name>
    <dbReference type="NCBI Taxonomy" id="320322"/>
    <lineage>
        <taxon>Eukaryota</taxon>
        <taxon>Viridiplantae</taxon>
        <taxon>Streptophyta</taxon>
        <taxon>Embryophyta</taxon>
        <taxon>Tracheophyta</taxon>
        <taxon>Spermatophyta</taxon>
        <taxon>Magnoliopsida</taxon>
        <taxon>Liliopsida</taxon>
        <taxon>Zingiberales</taxon>
        <taxon>Musaceae</taxon>
        <taxon>Musa</taxon>
    </lineage>
</organism>
<keyword evidence="1" id="KW-1133">Transmembrane helix</keyword>
<feature type="transmembrane region" description="Helical" evidence="1">
    <location>
        <begin position="22"/>
        <end position="40"/>
    </location>
</feature>
<reference evidence="2" key="1">
    <citation type="submission" date="2022-05" db="EMBL/GenBank/DDBJ databases">
        <title>The Musa troglodytarum L. genome provides insights into the mechanism of non-climacteric behaviour and enrichment of carotenoids.</title>
        <authorList>
            <person name="Wang J."/>
        </authorList>
    </citation>
    <scope>NUCLEOTIDE SEQUENCE</scope>
    <source>
        <tissue evidence="2">Leaf</tissue>
    </source>
</reference>
<evidence type="ECO:0000256" key="1">
    <source>
        <dbReference type="SAM" id="Phobius"/>
    </source>
</evidence>
<name>A0A9E7J8F6_9LILI</name>
<evidence type="ECO:0000313" key="3">
    <source>
        <dbReference type="Proteomes" id="UP001055439"/>
    </source>
</evidence>
<keyword evidence="3" id="KW-1185">Reference proteome</keyword>
<keyword evidence="1" id="KW-0472">Membrane</keyword>